<evidence type="ECO:0000313" key="2">
    <source>
        <dbReference type="EMBL" id="JAD25136.1"/>
    </source>
</evidence>
<proteinExistence type="predicted"/>
<reference evidence="2" key="1">
    <citation type="submission" date="2014-09" db="EMBL/GenBank/DDBJ databases">
        <authorList>
            <person name="Magalhaes I.L.F."/>
            <person name="Oliveira U."/>
            <person name="Santos F.R."/>
            <person name="Vidigal T.H.D.A."/>
            <person name="Brescovit A.D."/>
            <person name="Santos A.J."/>
        </authorList>
    </citation>
    <scope>NUCLEOTIDE SEQUENCE</scope>
    <source>
        <tissue evidence="2">Shoot tissue taken approximately 20 cm above the soil surface</tissue>
    </source>
</reference>
<sequence length="60" mass="6875">MVFPELNYTKSHLALVTKLRRKVVMRCQGWHQIESISDDCDEGGPRPAADRYRPVNNATC</sequence>
<evidence type="ECO:0000256" key="1">
    <source>
        <dbReference type="SAM" id="MobiDB-lite"/>
    </source>
</evidence>
<feature type="region of interest" description="Disordered" evidence="1">
    <location>
        <begin position="38"/>
        <end position="60"/>
    </location>
</feature>
<name>A0A0A8YGY6_ARUDO</name>
<dbReference type="EMBL" id="GBRH01272759">
    <property type="protein sequence ID" value="JAD25136.1"/>
    <property type="molecule type" value="Transcribed_RNA"/>
</dbReference>
<dbReference type="AlphaFoldDB" id="A0A0A8YGY6"/>
<organism evidence="2">
    <name type="scientific">Arundo donax</name>
    <name type="common">Giant reed</name>
    <name type="synonym">Donax arundinaceus</name>
    <dbReference type="NCBI Taxonomy" id="35708"/>
    <lineage>
        <taxon>Eukaryota</taxon>
        <taxon>Viridiplantae</taxon>
        <taxon>Streptophyta</taxon>
        <taxon>Embryophyta</taxon>
        <taxon>Tracheophyta</taxon>
        <taxon>Spermatophyta</taxon>
        <taxon>Magnoliopsida</taxon>
        <taxon>Liliopsida</taxon>
        <taxon>Poales</taxon>
        <taxon>Poaceae</taxon>
        <taxon>PACMAD clade</taxon>
        <taxon>Arundinoideae</taxon>
        <taxon>Arundineae</taxon>
        <taxon>Arundo</taxon>
    </lineage>
</organism>
<reference evidence="2" key="2">
    <citation type="journal article" date="2015" name="Data Brief">
        <title>Shoot transcriptome of the giant reed, Arundo donax.</title>
        <authorList>
            <person name="Barrero R.A."/>
            <person name="Guerrero F.D."/>
            <person name="Moolhuijzen P."/>
            <person name="Goolsby J.A."/>
            <person name="Tidwell J."/>
            <person name="Bellgard S.E."/>
            <person name="Bellgard M.I."/>
        </authorList>
    </citation>
    <scope>NUCLEOTIDE SEQUENCE</scope>
    <source>
        <tissue evidence="2">Shoot tissue taken approximately 20 cm above the soil surface</tissue>
    </source>
</reference>
<accession>A0A0A8YGY6</accession>
<protein>
    <submittedName>
        <fullName evidence="2">Uncharacterized protein</fullName>
    </submittedName>
</protein>